<dbReference type="Proteomes" id="UP001595755">
    <property type="component" value="Unassembled WGS sequence"/>
</dbReference>
<dbReference type="Pfam" id="PF01501">
    <property type="entry name" value="Glyco_transf_8"/>
    <property type="match status" value="1"/>
</dbReference>
<keyword evidence="5" id="KW-1185">Reference proteome</keyword>
<proteinExistence type="predicted"/>
<dbReference type="RefSeq" id="WP_204600725.1">
    <property type="nucleotide sequence ID" value="NZ_JBHSED010000003.1"/>
</dbReference>
<evidence type="ECO:0000256" key="3">
    <source>
        <dbReference type="ARBA" id="ARBA00022723"/>
    </source>
</evidence>
<dbReference type="Gene3D" id="3.90.550.10">
    <property type="entry name" value="Spore Coat Polysaccharide Biosynthesis Protein SpsA, Chain A"/>
    <property type="match status" value="1"/>
</dbReference>
<accession>A0ABV8S7E8</accession>
<protein>
    <submittedName>
        <fullName evidence="4">Glycosyltransferase family 8 protein</fullName>
    </submittedName>
</protein>
<evidence type="ECO:0000313" key="4">
    <source>
        <dbReference type="EMBL" id="MFC4302409.1"/>
    </source>
</evidence>
<dbReference type="EMBL" id="JBHSED010000003">
    <property type="protein sequence ID" value="MFC4302409.1"/>
    <property type="molecule type" value="Genomic_DNA"/>
</dbReference>
<dbReference type="PANTHER" id="PTHR13778:SF47">
    <property type="entry name" value="LIPOPOLYSACCHARIDE 1,3-GALACTOSYLTRANSFERASE"/>
    <property type="match status" value="1"/>
</dbReference>
<keyword evidence="2" id="KW-0808">Transferase</keyword>
<keyword evidence="3" id="KW-0479">Metal-binding</keyword>
<dbReference type="SUPFAM" id="SSF53448">
    <property type="entry name" value="Nucleotide-diphospho-sugar transferases"/>
    <property type="match status" value="1"/>
</dbReference>
<evidence type="ECO:0000313" key="5">
    <source>
        <dbReference type="Proteomes" id="UP001595755"/>
    </source>
</evidence>
<name>A0ABV8S7E8_9BACL</name>
<sequence length="302" mass="34040">MTKQETIHIVATSDTHYVQHLGVALKSLAIHLSARTNAVFHVAHDGLPEHQQAQLRRTLDGTRTELRLVPLDRSLFEGLPISRHLNEATYFKLAVPEIVASLALEKVIYLDCDVVVNCDIRPLWDMELGDYALAAVSDPGGRERLADLGISAEAGYFNAGVLLFNLRKWQSRSLSRQVIEAVVRAPDKMQFHDQDGLNAVLYRDWLELPARWNMQTNMVKPEERGLPAPPCILHYTGSSKPWHYGNDHPYKRVYFAYLAMTAWSAYRPERSLAAGMKAVTRKLLPRPAIAFLSKMKSLMANG</sequence>
<reference evidence="5" key="1">
    <citation type="journal article" date="2019" name="Int. J. Syst. Evol. Microbiol.">
        <title>The Global Catalogue of Microorganisms (GCM) 10K type strain sequencing project: providing services to taxonomists for standard genome sequencing and annotation.</title>
        <authorList>
            <consortium name="The Broad Institute Genomics Platform"/>
            <consortium name="The Broad Institute Genome Sequencing Center for Infectious Disease"/>
            <person name="Wu L."/>
            <person name="Ma J."/>
        </authorList>
    </citation>
    <scope>NUCLEOTIDE SEQUENCE [LARGE SCALE GENOMIC DNA]</scope>
    <source>
        <strain evidence="5">CGMCC 4.1641</strain>
    </source>
</reference>
<keyword evidence="1" id="KW-0328">Glycosyltransferase</keyword>
<organism evidence="4 5">
    <name type="scientific">Cohnella boryungensis</name>
    <dbReference type="NCBI Taxonomy" id="768479"/>
    <lineage>
        <taxon>Bacteria</taxon>
        <taxon>Bacillati</taxon>
        <taxon>Bacillota</taxon>
        <taxon>Bacilli</taxon>
        <taxon>Bacillales</taxon>
        <taxon>Paenibacillaceae</taxon>
        <taxon>Cohnella</taxon>
    </lineage>
</organism>
<dbReference type="InterPro" id="IPR029044">
    <property type="entry name" value="Nucleotide-diphossugar_trans"/>
</dbReference>
<dbReference type="InterPro" id="IPR002495">
    <property type="entry name" value="Glyco_trans_8"/>
</dbReference>
<evidence type="ECO:0000256" key="2">
    <source>
        <dbReference type="ARBA" id="ARBA00022679"/>
    </source>
</evidence>
<dbReference type="InterPro" id="IPR050748">
    <property type="entry name" value="Glycosyltrans_8_dom-fam"/>
</dbReference>
<evidence type="ECO:0000256" key="1">
    <source>
        <dbReference type="ARBA" id="ARBA00022676"/>
    </source>
</evidence>
<dbReference type="CDD" id="cd04194">
    <property type="entry name" value="GT8_A4GalT_like"/>
    <property type="match status" value="1"/>
</dbReference>
<gene>
    <name evidence="4" type="ORF">ACFO1S_02995</name>
</gene>
<dbReference type="PANTHER" id="PTHR13778">
    <property type="entry name" value="GLYCOSYLTRANSFERASE 8 DOMAIN-CONTAINING PROTEIN"/>
    <property type="match status" value="1"/>
</dbReference>
<comment type="caution">
    <text evidence="4">The sequence shown here is derived from an EMBL/GenBank/DDBJ whole genome shotgun (WGS) entry which is preliminary data.</text>
</comment>